<dbReference type="SUPFAM" id="SSF56672">
    <property type="entry name" value="DNA/RNA polymerases"/>
    <property type="match status" value="1"/>
</dbReference>
<evidence type="ECO:0000313" key="2">
    <source>
        <dbReference type="EMBL" id="RVW28026.1"/>
    </source>
</evidence>
<gene>
    <name evidence="2" type="primary">RE1_2879</name>
    <name evidence="2" type="ORF">CK203_111275</name>
</gene>
<name>A0A438CXW1_VITVI</name>
<evidence type="ECO:0000259" key="1">
    <source>
        <dbReference type="Pfam" id="PF07727"/>
    </source>
</evidence>
<dbReference type="PANTHER" id="PTHR43383:SF2">
    <property type="entry name" value="AMIDOHYDROLASE 2 FAMILY PROTEIN"/>
    <property type="match status" value="1"/>
</dbReference>
<dbReference type="Pfam" id="PF07727">
    <property type="entry name" value="RVT_2"/>
    <property type="match status" value="1"/>
</dbReference>
<organism evidence="2 3">
    <name type="scientific">Vitis vinifera</name>
    <name type="common">Grape</name>
    <dbReference type="NCBI Taxonomy" id="29760"/>
    <lineage>
        <taxon>Eukaryota</taxon>
        <taxon>Viridiplantae</taxon>
        <taxon>Streptophyta</taxon>
        <taxon>Embryophyta</taxon>
        <taxon>Tracheophyta</taxon>
        <taxon>Spermatophyta</taxon>
        <taxon>Magnoliopsida</taxon>
        <taxon>eudicotyledons</taxon>
        <taxon>Gunneridae</taxon>
        <taxon>Pentapetalae</taxon>
        <taxon>rosids</taxon>
        <taxon>Vitales</taxon>
        <taxon>Vitaceae</taxon>
        <taxon>Viteae</taxon>
        <taxon>Vitis</taxon>
    </lineage>
</organism>
<sequence>MNTARILLSLAAHYNWQLLQYDVKNAFLHGDLDEEIYMNIPPGFEENTGNKVCKLKKALHGLKQSPRAWFGRFAKVMKEFGYKQSQGDHTLFIKHSAIGGVTALLVYVDDIIVTGNDEREKHEVK</sequence>
<dbReference type="InterPro" id="IPR043502">
    <property type="entry name" value="DNA/RNA_pol_sf"/>
</dbReference>
<proteinExistence type="predicted"/>
<dbReference type="PANTHER" id="PTHR43383">
    <property type="entry name" value="NODULIN 6"/>
    <property type="match status" value="1"/>
</dbReference>
<reference evidence="2 3" key="1">
    <citation type="journal article" date="2018" name="PLoS Genet.">
        <title>Population sequencing reveals clonal diversity and ancestral inbreeding in the grapevine cultivar Chardonnay.</title>
        <authorList>
            <person name="Roach M.J."/>
            <person name="Johnson D.L."/>
            <person name="Bohlmann J."/>
            <person name="van Vuuren H.J."/>
            <person name="Jones S.J."/>
            <person name="Pretorius I.S."/>
            <person name="Schmidt S.A."/>
            <person name="Borneman A.R."/>
        </authorList>
    </citation>
    <scope>NUCLEOTIDE SEQUENCE [LARGE SCALE GENOMIC DNA]</scope>
    <source>
        <strain evidence="3">cv. Chardonnay</strain>
        <tissue evidence="2">Leaf</tissue>
    </source>
</reference>
<evidence type="ECO:0000313" key="3">
    <source>
        <dbReference type="Proteomes" id="UP000288805"/>
    </source>
</evidence>
<protein>
    <submittedName>
        <fullName evidence="2">Retrovirus-related Pol polyprotein from transposon RE1</fullName>
    </submittedName>
</protein>
<accession>A0A438CXW1</accession>
<dbReference type="Proteomes" id="UP000288805">
    <property type="component" value="Unassembled WGS sequence"/>
</dbReference>
<feature type="domain" description="Reverse transcriptase Ty1/copia-type" evidence="1">
    <location>
        <begin position="3"/>
        <end position="125"/>
    </location>
</feature>
<comment type="caution">
    <text evidence="2">The sequence shown here is derived from an EMBL/GenBank/DDBJ whole genome shotgun (WGS) entry which is preliminary data.</text>
</comment>
<dbReference type="AlphaFoldDB" id="A0A438CXW1"/>
<dbReference type="InterPro" id="IPR013103">
    <property type="entry name" value="RVT_2"/>
</dbReference>
<dbReference type="EMBL" id="QGNW01001923">
    <property type="protein sequence ID" value="RVW28026.1"/>
    <property type="molecule type" value="Genomic_DNA"/>
</dbReference>